<proteinExistence type="predicted"/>
<reference evidence="1" key="1">
    <citation type="submission" date="2022-06" db="EMBL/GenBank/DDBJ databases">
        <title>Fusarium solani species complex genomes reveal bases of compartmentalisation and animal pathogenesis.</title>
        <authorList>
            <person name="Tsai I.J."/>
        </authorList>
    </citation>
    <scope>NUCLEOTIDE SEQUENCE</scope>
    <source>
        <strain evidence="1">Fu6.1</strain>
    </source>
</reference>
<evidence type="ECO:0000313" key="1">
    <source>
        <dbReference type="EMBL" id="KAI8669173.1"/>
    </source>
</evidence>
<sequence length="232" mass="26517">MQRRNQNQTADNMLSFAPTPIFSGSWDHRPSVPSPLSSSPIRASSPLSPIDRNSHPQRQIQSSPIQPIKFKFASRPTRPNPVVRKREDVQEGRRRLFLNNVRQKSEDKAWQRRDIEGQFLKTNYLADQGQLARDAPEFTDADIEDAMAFQQEQIQITEEDDMMMDEDDQLEAMLASYQDQTSTSSQRPPSPALSDEDYDDIFAELIAQEQSQQSANPGPLYRIDESGDTEMQ</sequence>
<accession>A0ACC0QXK2</accession>
<comment type="caution">
    <text evidence="1">The sequence shown here is derived from an EMBL/GenBank/DDBJ whole genome shotgun (WGS) entry which is preliminary data.</text>
</comment>
<gene>
    <name evidence="1" type="ORF">NCS57_00731500</name>
</gene>
<evidence type="ECO:0000313" key="2">
    <source>
        <dbReference type="Proteomes" id="UP001065298"/>
    </source>
</evidence>
<keyword evidence="2" id="KW-1185">Reference proteome</keyword>
<name>A0ACC0QXK2_9HYPO</name>
<dbReference type="EMBL" id="CM046507">
    <property type="protein sequence ID" value="KAI8669173.1"/>
    <property type="molecule type" value="Genomic_DNA"/>
</dbReference>
<protein>
    <submittedName>
        <fullName evidence="1">Uncharacterized protein</fullName>
    </submittedName>
</protein>
<dbReference type="Proteomes" id="UP001065298">
    <property type="component" value="Chromosome 5"/>
</dbReference>
<organism evidence="1 2">
    <name type="scientific">Fusarium keratoplasticum</name>
    <dbReference type="NCBI Taxonomy" id="1328300"/>
    <lineage>
        <taxon>Eukaryota</taxon>
        <taxon>Fungi</taxon>
        <taxon>Dikarya</taxon>
        <taxon>Ascomycota</taxon>
        <taxon>Pezizomycotina</taxon>
        <taxon>Sordariomycetes</taxon>
        <taxon>Hypocreomycetidae</taxon>
        <taxon>Hypocreales</taxon>
        <taxon>Nectriaceae</taxon>
        <taxon>Fusarium</taxon>
        <taxon>Fusarium solani species complex</taxon>
    </lineage>
</organism>